<dbReference type="InterPro" id="IPR036396">
    <property type="entry name" value="Cyt_P450_sf"/>
</dbReference>
<evidence type="ECO:0000256" key="7">
    <source>
        <dbReference type="ARBA" id="ARBA00022723"/>
    </source>
</evidence>
<evidence type="ECO:0000256" key="2">
    <source>
        <dbReference type="ARBA" id="ARBA00004370"/>
    </source>
</evidence>
<gene>
    <name evidence="15" type="ORF">CPB84DRAFT_1845622</name>
</gene>
<comment type="pathway">
    <text evidence="3">Secondary metabolite biosynthesis; terpenoid biosynthesis.</text>
</comment>
<accession>A0A9P5NRN8</accession>
<dbReference type="OrthoDB" id="1470350at2759"/>
<dbReference type="GO" id="GO:0005506">
    <property type="term" value="F:iron ion binding"/>
    <property type="evidence" value="ECO:0007669"/>
    <property type="project" value="InterPro"/>
</dbReference>
<dbReference type="Proteomes" id="UP000724874">
    <property type="component" value="Unassembled WGS sequence"/>
</dbReference>
<dbReference type="InterPro" id="IPR050121">
    <property type="entry name" value="Cytochrome_P450_monoxygenase"/>
</dbReference>
<dbReference type="InterPro" id="IPR001128">
    <property type="entry name" value="Cyt_P450"/>
</dbReference>
<dbReference type="PANTHER" id="PTHR24305">
    <property type="entry name" value="CYTOCHROME P450"/>
    <property type="match status" value="1"/>
</dbReference>
<evidence type="ECO:0000256" key="14">
    <source>
        <dbReference type="RuleBase" id="RU000461"/>
    </source>
</evidence>
<proteinExistence type="inferred from homology"/>
<name>A0A9P5NRN8_GYMJU</name>
<dbReference type="Pfam" id="PF00067">
    <property type="entry name" value="p450"/>
    <property type="match status" value="1"/>
</dbReference>
<dbReference type="GO" id="GO:0020037">
    <property type="term" value="F:heme binding"/>
    <property type="evidence" value="ECO:0007669"/>
    <property type="project" value="InterPro"/>
</dbReference>
<evidence type="ECO:0000256" key="5">
    <source>
        <dbReference type="ARBA" id="ARBA00022617"/>
    </source>
</evidence>
<evidence type="ECO:0000256" key="3">
    <source>
        <dbReference type="ARBA" id="ARBA00004721"/>
    </source>
</evidence>
<keyword evidence="9 14" id="KW-0560">Oxidoreductase</keyword>
<evidence type="ECO:0000256" key="12">
    <source>
        <dbReference type="ARBA" id="ARBA00023136"/>
    </source>
</evidence>
<dbReference type="GO" id="GO:0016020">
    <property type="term" value="C:membrane"/>
    <property type="evidence" value="ECO:0007669"/>
    <property type="project" value="UniProtKB-SubCell"/>
</dbReference>
<keyword evidence="8" id="KW-1133">Transmembrane helix</keyword>
<sequence>MLQGIPLLVGTFGLLYVVRLLVSWWNGVRSIGNLPGYRTLFSHYGIVSRILPRIPFVNPGSNSFFEDKHSSFQAAGWDMISVVSALPQTLVAVSIADAKAVKEVISARARFPKPVAQYKVLTFFGRNIVASEGDEWKRYRKITAPAFSDRNNKLVWDETVKIMNDLFTEVWMDKDVITVDHCVDITLPIALFVIGVAGFGRRISWHDDVVIPPGHTMTYKDALHIVSSDVFFKVLLPDWALSNLGPRMKNIKTAFDELEQYMREMIRDRQNSEKVERYDCSPVFWTQITTTLRPIDCQKVTSIVAMTGNIFIFLLAGHETTAHTLCFAFALLALHPEEQDKLFEQIKSLLPEDRFPTYEEMPLYTYSMAVFNETLRLFPPVVNIPKVSAEDTVLTVGNAFGEKRTVPIPKDARVSVNTPGLHYNPRYWKNPESFQPARFLEPDWPRDAFLPFSAGARACLGRKFFETEGIVVLTMLVSKYKISLKDEPEFAGESVAQCKERIFRTHNGLTLT</sequence>
<keyword evidence="16" id="KW-1185">Reference proteome</keyword>
<dbReference type="PANTHER" id="PTHR24305:SF166">
    <property type="entry name" value="CYTOCHROME P450 12A4, MITOCHONDRIAL-RELATED"/>
    <property type="match status" value="1"/>
</dbReference>
<feature type="binding site" description="axial binding residue" evidence="13">
    <location>
        <position position="459"/>
    </location>
    <ligand>
        <name>heme</name>
        <dbReference type="ChEBI" id="CHEBI:30413"/>
    </ligand>
    <ligandPart>
        <name>Fe</name>
        <dbReference type="ChEBI" id="CHEBI:18248"/>
    </ligandPart>
</feature>
<dbReference type="InterPro" id="IPR017972">
    <property type="entry name" value="Cyt_P450_CS"/>
</dbReference>
<keyword evidence="11 14" id="KW-0503">Monooxygenase</keyword>
<dbReference type="PROSITE" id="PS00086">
    <property type="entry name" value="CYTOCHROME_P450"/>
    <property type="match status" value="1"/>
</dbReference>
<reference evidence="15" key="1">
    <citation type="submission" date="2020-11" db="EMBL/GenBank/DDBJ databases">
        <authorList>
            <consortium name="DOE Joint Genome Institute"/>
            <person name="Ahrendt S."/>
            <person name="Riley R."/>
            <person name="Andreopoulos W."/>
            <person name="LaButti K."/>
            <person name="Pangilinan J."/>
            <person name="Ruiz-duenas F.J."/>
            <person name="Barrasa J.M."/>
            <person name="Sanchez-Garcia M."/>
            <person name="Camarero S."/>
            <person name="Miyauchi S."/>
            <person name="Serrano A."/>
            <person name="Linde D."/>
            <person name="Babiker R."/>
            <person name="Drula E."/>
            <person name="Ayuso-Fernandez I."/>
            <person name="Pacheco R."/>
            <person name="Padilla G."/>
            <person name="Ferreira P."/>
            <person name="Barriuso J."/>
            <person name="Kellner H."/>
            <person name="Castanera R."/>
            <person name="Alfaro M."/>
            <person name="Ramirez L."/>
            <person name="Pisabarro A.G."/>
            <person name="Kuo A."/>
            <person name="Tritt A."/>
            <person name="Lipzen A."/>
            <person name="He G."/>
            <person name="Yan M."/>
            <person name="Ng V."/>
            <person name="Cullen D."/>
            <person name="Martin F."/>
            <person name="Rosso M.-N."/>
            <person name="Henrissat B."/>
            <person name="Hibbett D."/>
            <person name="Martinez A.T."/>
            <person name="Grigoriev I.V."/>
        </authorList>
    </citation>
    <scope>NUCLEOTIDE SEQUENCE</scope>
    <source>
        <strain evidence="15">AH 44721</strain>
    </source>
</reference>
<evidence type="ECO:0000256" key="13">
    <source>
        <dbReference type="PIRSR" id="PIRSR602401-1"/>
    </source>
</evidence>
<dbReference type="Gene3D" id="1.10.630.10">
    <property type="entry name" value="Cytochrome P450"/>
    <property type="match status" value="1"/>
</dbReference>
<protein>
    <submittedName>
        <fullName evidence="15">Cytochrome P450</fullName>
    </submittedName>
</protein>
<comment type="subcellular location">
    <subcellularLocation>
        <location evidence="2">Membrane</location>
    </subcellularLocation>
</comment>
<keyword evidence="6" id="KW-0812">Transmembrane</keyword>
<evidence type="ECO:0000256" key="6">
    <source>
        <dbReference type="ARBA" id="ARBA00022692"/>
    </source>
</evidence>
<dbReference type="PRINTS" id="PR00385">
    <property type="entry name" value="P450"/>
</dbReference>
<keyword evidence="7 13" id="KW-0479">Metal-binding</keyword>
<dbReference type="PRINTS" id="PR00463">
    <property type="entry name" value="EP450I"/>
</dbReference>
<comment type="cofactor">
    <cofactor evidence="1 13">
        <name>heme</name>
        <dbReference type="ChEBI" id="CHEBI:30413"/>
    </cofactor>
</comment>
<keyword evidence="10 13" id="KW-0408">Iron</keyword>
<comment type="similarity">
    <text evidence="4 14">Belongs to the cytochrome P450 family.</text>
</comment>
<dbReference type="EMBL" id="JADNYJ010000028">
    <property type="protein sequence ID" value="KAF8903954.1"/>
    <property type="molecule type" value="Genomic_DNA"/>
</dbReference>
<dbReference type="AlphaFoldDB" id="A0A9P5NRN8"/>
<keyword evidence="12" id="KW-0472">Membrane</keyword>
<keyword evidence="5 13" id="KW-0349">Heme</keyword>
<evidence type="ECO:0000256" key="1">
    <source>
        <dbReference type="ARBA" id="ARBA00001971"/>
    </source>
</evidence>
<dbReference type="SUPFAM" id="SSF48264">
    <property type="entry name" value="Cytochrome P450"/>
    <property type="match status" value="1"/>
</dbReference>
<dbReference type="GO" id="GO:0016705">
    <property type="term" value="F:oxidoreductase activity, acting on paired donors, with incorporation or reduction of molecular oxygen"/>
    <property type="evidence" value="ECO:0007669"/>
    <property type="project" value="InterPro"/>
</dbReference>
<evidence type="ECO:0000313" key="16">
    <source>
        <dbReference type="Proteomes" id="UP000724874"/>
    </source>
</evidence>
<evidence type="ECO:0000313" key="15">
    <source>
        <dbReference type="EMBL" id="KAF8903954.1"/>
    </source>
</evidence>
<evidence type="ECO:0000256" key="10">
    <source>
        <dbReference type="ARBA" id="ARBA00023004"/>
    </source>
</evidence>
<dbReference type="InterPro" id="IPR002401">
    <property type="entry name" value="Cyt_P450_E_grp-I"/>
</dbReference>
<evidence type="ECO:0000256" key="11">
    <source>
        <dbReference type="ARBA" id="ARBA00023033"/>
    </source>
</evidence>
<organism evidence="15 16">
    <name type="scientific">Gymnopilus junonius</name>
    <name type="common">Spectacular rustgill mushroom</name>
    <name type="synonym">Gymnopilus spectabilis subsp. junonius</name>
    <dbReference type="NCBI Taxonomy" id="109634"/>
    <lineage>
        <taxon>Eukaryota</taxon>
        <taxon>Fungi</taxon>
        <taxon>Dikarya</taxon>
        <taxon>Basidiomycota</taxon>
        <taxon>Agaricomycotina</taxon>
        <taxon>Agaricomycetes</taxon>
        <taxon>Agaricomycetidae</taxon>
        <taxon>Agaricales</taxon>
        <taxon>Agaricineae</taxon>
        <taxon>Hymenogastraceae</taxon>
        <taxon>Gymnopilus</taxon>
    </lineage>
</organism>
<evidence type="ECO:0000256" key="8">
    <source>
        <dbReference type="ARBA" id="ARBA00022989"/>
    </source>
</evidence>
<evidence type="ECO:0000256" key="4">
    <source>
        <dbReference type="ARBA" id="ARBA00010617"/>
    </source>
</evidence>
<comment type="caution">
    <text evidence="15">The sequence shown here is derived from an EMBL/GenBank/DDBJ whole genome shotgun (WGS) entry which is preliminary data.</text>
</comment>
<evidence type="ECO:0000256" key="9">
    <source>
        <dbReference type="ARBA" id="ARBA00023002"/>
    </source>
</evidence>
<dbReference type="GO" id="GO:0004497">
    <property type="term" value="F:monooxygenase activity"/>
    <property type="evidence" value="ECO:0007669"/>
    <property type="project" value="UniProtKB-KW"/>
</dbReference>